<evidence type="ECO:0000259" key="2">
    <source>
        <dbReference type="PROSITE" id="PS51747"/>
    </source>
</evidence>
<dbReference type="Proteomes" id="UP000028045">
    <property type="component" value="Unassembled WGS sequence"/>
</dbReference>
<dbReference type="InterPro" id="IPR016193">
    <property type="entry name" value="Cytidine_deaminase-like"/>
</dbReference>
<dbReference type="InterPro" id="IPR002125">
    <property type="entry name" value="CMP_dCMP_dom"/>
</dbReference>
<feature type="domain" description="CMP/dCMP-type deaminase" evidence="2">
    <location>
        <begin position="130"/>
        <end position="262"/>
    </location>
</feature>
<accession>A0A084AT81</accession>
<feature type="compositionally biased region" description="Basic residues" evidence="1">
    <location>
        <begin position="648"/>
        <end position="660"/>
    </location>
</feature>
<name>A0A084AT81_STACB</name>
<feature type="region of interest" description="Disordered" evidence="1">
    <location>
        <begin position="622"/>
        <end position="678"/>
    </location>
</feature>
<dbReference type="GO" id="GO:0006139">
    <property type="term" value="P:nucleobase-containing compound metabolic process"/>
    <property type="evidence" value="ECO:0007669"/>
    <property type="project" value="UniProtKB-ARBA"/>
</dbReference>
<sequence length="1203" mass="129984">MDGQDTKEGHRVWASGNQPLTTSSCRALFDKTVGEVLANPSGTPARNVKIPLRLPKQASLSASIRPSPAQPSTSTARQPPLVRHVSPAARTKPTPIREASQSLPMAIIALPIRPAQPPGAVVAHPRFTPGDHEALMVYALAQACKCPPTSDRFRVGAVLVDADRGEVLATGHALEHPRDWHVEPSVAHAEQSCLADVAAAHRLPEERLVEVLPANTALYTTVEPCNGRFPPEEGCVHRILRLRKAIKTVYVGIREPGTFVSCLNGQDRLEAKGVKVVYPVEHLQSNIYQVFQRVSIRNISIRHNVHSHSPKRRRRMSSHELDYPVPSLFGKVTPRLPGQLESKDARSDRQECMTSFQYYIYCVPSPHNDRLHHAPAPHDAHGPLKVLVREELDQLLDREHALAPPPHQLRYGLLREGVALHGAKVLLGADHEALHVDRDVRLGQPRADLDDPAAVARGRDQRHDERRMGARVDGDGRAEALGGVPDAGRDLVHGQAGRVDRVRRAEGPRQLQAGLDAVDADDGPAAAVPRRHDGRQAHAAHAHDGEAVVGAGVGHLGHGAAARLQAAPQRRQQPEVVARQAQPRHVDDRLGADDRVARQARLAEEAAADAAREDVALAQEVDGEEVDAVRPQAPPAHVAAAAQEQHRVEKKKKKKKKKNKEKTGTFVPQDPGVEDAGNSRVGGRVAAVKIGVADARRHHLDQDLVFAQLPQRDGLNGPFALGQRASGHEGLRLEAHARFVGRQRLLGRGIVDDGALCRRVRMVRVDAVLAAHAARRLGAAPGAARVVAVVRVDPDDARLDLLGDAEAPGQVARPDARPEPELAVVGQRHGLRLRVEAGHDDHGAEGFGPPDGRLRDAVAGRRHEHRRLVEVAPRQVGAVEGAGPLHAPPAGEGPCELALDRLVDQALDLPQLLGRDERAHHAVRVGRAPDAPGDGFHLGLKLGQDLVEDGVLDNDPRARDARLAAGDEAPKGNAVDGHVDVGVLKDNQRCLAAQLGRVLGQVPPDDGADGPPRGRSPRHVDLPHQGVLDELPAGGGAVARQDGEDAVGDAGAAQDVAQQQGGQGGQLAGLDDDAVAGGQGGGQLLDGDEQRVVEGGDVRDDAQRHAVEEVVQLARRRQHRPLLDAQQRRVVPEPPHQRRHLRLQLAHRPPRLPHLERDELRQRRREQRRAPLEHLGPRVPRRPRPDARLVGVVGRGHGRVDVV</sequence>
<organism evidence="3 4">
    <name type="scientific">Stachybotrys chartarum (strain CBS 109288 / IBT 7711)</name>
    <name type="common">Toxic black mold</name>
    <name type="synonym">Stilbospora chartarum</name>
    <dbReference type="NCBI Taxonomy" id="1280523"/>
    <lineage>
        <taxon>Eukaryota</taxon>
        <taxon>Fungi</taxon>
        <taxon>Dikarya</taxon>
        <taxon>Ascomycota</taxon>
        <taxon>Pezizomycotina</taxon>
        <taxon>Sordariomycetes</taxon>
        <taxon>Hypocreomycetidae</taxon>
        <taxon>Hypocreales</taxon>
        <taxon>Stachybotryaceae</taxon>
        <taxon>Stachybotrys</taxon>
    </lineage>
</organism>
<dbReference type="PROSITE" id="PS51747">
    <property type="entry name" value="CYT_DCMP_DEAMINASES_2"/>
    <property type="match status" value="1"/>
</dbReference>
<dbReference type="GO" id="GO:0003824">
    <property type="term" value="F:catalytic activity"/>
    <property type="evidence" value="ECO:0007669"/>
    <property type="project" value="InterPro"/>
</dbReference>
<feature type="region of interest" description="Disordered" evidence="1">
    <location>
        <begin position="1146"/>
        <end position="1186"/>
    </location>
</feature>
<evidence type="ECO:0000313" key="3">
    <source>
        <dbReference type="EMBL" id="KEY68510.1"/>
    </source>
</evidence>
<feature type="compositionally biased region" description="Basic and acidic residues" evidence="1">
    <location>
        <begin position="1"/>
        <end position="11"/>
    </location>
</feature>
<dbReference type="HOGENOM" id="CLU_270533_0_0_1"/>
<dbReference type="Gene3D" id="3.40.140.10">
    <property type="entry name" value="Cytidine Deaminase, domain 2"/>
    <property type="match status" value="1"/>
</dbReference>
<feature type="compositionally biased region" description="Polar residues" evidence="1">
    <location>
        <begin position="59"/>
        <end position="77"/>
    </location>
</feature>
<feature type="compositionally biased region" description="Basic and acidic residues" evidence="1">
    <location>
        <begin position="584"/>
        <end position="593"/>
    </location>
</feature>
<protein>
    <recommendedName>
        <fullName evidence="2">CMP/dCMP-type deaminase domain-containing protein</fullName>
    </recommendedName>
</protein>
<feature type="region of interest" description="Disordered" evidence="1">
    <location>
        <begin position="1"/>
        <end position="21"/>
    </location>
</feature>
<feature type="compositionally biased region" description="Low complexity" evidence="1">
    <location>
        <begin position="1048"/>
        <end position="1060"/>
    </location>
</feature>
<dbReference type="AlphaFoldDB" id="A0A084AT81"/>
<dbReference type="EMBL" id="KL648574">
    <property type="protein sequence ID" value="KEY68510.1"/>
    <property type="molecule type" value="Genomic_DNA"/>
</dbReference>
<evidence type="ECO:0000256" key="1">
    <source>
        <dbReference type="SAM" id="MobiDB-lite"/>
    </source>
</evidence>
<feature type="region of interest" description="Disordered" evidence="1">
    <location>
        <begin position="59"/>
        <end position="94"/>
    </location>
</feature>
<proteinExistence type="predicted"/>
<evidence type="ECO:0000313" key="4">
    <source>
        <dbReference type="Proteomes" id="UP000028045"/>
    </source>
</evidence>
<feature type="compositionally biased region" description="Low complexity" evidence="1">
    <location>
        <begin position="629"/>
        <end position="643"/>
    </location>
</feature>
<gene>
    <name evidence="3" type="ORF">S7711_08362</name>
</gene>
<keyword evidence="4" id="KW-1185">Reference proteome</keyword>
<feature type="compositionally biased region" description="Low complexity" evidence="1">
    <location>
        <begin position="1003"/>
        <end position="1013"/>
    </location>
</feature>
<dbReference type="PROSITE" id="PS51257">
    <property type="entry name" value="PROKAR_LIPOPROTEIN"/>
    <property type="match status" value="1"/>
</dbReference>
<dbReference type="Pfam" id="PF18785">
    <property type="entry name" value="Inv-AAD"/>
    <property type="match status" value="1"/>
</dbReference>
<dbReference type="SUPFAM" id="SSF53927">
    <property type="entry name" value="Cytidine deaminase-like"/>
    <property type="match status" value="1"/>
</dbReference>
<reference evidence="3 4" key="1">
    <citation type="journal article" date="2014" name="BMC Genomics">
        <title>Comparative genome sequencing reveals chemotype-specific gene clusters in the toxigenic black mold Stachybotrys.</title>
        <authorList>
            <person name="Semeiks J."/>
            <person name="Borek D."/>
            <person name="Otwinowski Z."/>
            <person name="Grishin N.V."/>
        </authorList>
    </citation>
    <scope>NUCLEOTIDE SEQUENCE [LARGE SCALE GENOMIC DNA]</scope>
    <source>
        <strain evidence="4">CBS 109288 / IBT 7711</strain>
    </source>
</reference>
<feature type="region of interest" description="Disordered" evidence="1">
    <location>
        <begin position="567"/>
        <end position="593"/>
    </location>
</feature>
<feature type="region of interest" description="Disordered" evidence="1">
    <location>
        <begin position="997"/>
        <end position="1089"/>
    </location>
</feature>